<dbReference type="Proteomes" id="UP001233999">
    <property type="component" value="Unassembled WGS sequence"/>
</dbReference>
<name>A0AAD8A2H2_DIPPU</name>
<organism evidence="1 2">
    <name type="scientific">Diploptera punctata</name>
    <name type="common">Pacific beetle cockroach</name>
    <dbReference type="NCBI Taxonomy" id="6984"/>
    <lineage>
        <taxon>Eukaryota</taxon>
        <taxon>Metazoa</taxon>
        <taxon>Ecdysozoa</taxon>
        <taxon>Arthropoda</taxon>
        <taxon>Hexapoda</taxon>
        <taxon>Insecta</taxon>
        <taxon>Pterygota</taxon>
        <taxon>Neoptera</taxon>
        <taxon>Polyneoptera</taxon>
        <taxon>Dictyoptera</taxon>
        <taxon>Blattodea</taxon>
        <taxon>Blaberoidea</taxon>
        <taxon>Blaberidae</taxon>
        <taxon>Diplopterinae</taxon>
        <taxon>Diploptera</taxon>
    </lineage>
</organism>
<gene>
    <name evidence="1" type="ORF">L9F63_016162</name>
</gene>
<reference evidence="1" key="1">
    <citation type="journal article" date="2023" name="IScience">
        <title>Live-bearing cockroach genome reveals convergent evolutionary mechanisms linked to viviparity in insects and beyond.</title>
        <authorList>
            <person name="Fouks B."/>
            <person name="Harrison M.C."/>
            <person name="Mikhailova A.A."/>
            <person name="Marchal E."/>
            <person name="English S."/>
            <person name="Carruthers M."/>
            <person name="Jennings E.C."/>
            <person name="Chiamaka E.L."/>
            <person name="Frigard R.A."/>
            <person name="Pippel M."/>
            <person name="Attardo G.M."/>
            <person name="Benoit J.B."/>
            <person name="Bornberg-Bauer E."/>
            <person name="Tobe S.S."/>
        </authorList>
    </citation>
    <scope>NUCLEOTIDE SEQUENCE</scope>
    <source>
        <strain evidence="1">Stay&amp;Tobe</strain>
    </source>
</reference>
<dbReference type="AlphaFoldDB" id="A0AAD8A2H2"/>
<evidence type="ECO:0000313" key="2">
    <source>
        <dbReference type="Proteomes" id="UP001233999"/>
    </source>
</evidence>
<keyword evidence="2" id="KW-1185">Reference proteome</keyword>
<reference evidence="1" key="2">
    <citation type="submission" date="2023-05" db="EMBL/GenBank/DDBJ databases">
        <authorList>
            <person name="Fouks B."/>
        </authorList>
    </citation>
    <scope>NUCLEOTIDE SEQUENCE</scope>
    <source>
        <strain evidence="1">Stay&amp;Tobe</strain>
        <tissue evidence="1">Testes</tissue>
    </source>
</reference>
<comment type="caution">
    <text evidence="1">The sequence shown here is derived from an EMBL/GenBank/DDBJ whole genome shotgun (WGS) entry which is preliminary data.</text>
</comment>
<feature type="non-terminal residue" evidence="1">
    <location>
        <position position="1"/>
    </location>
</feature>
<protein>
    <submittedName>
        <fullName evidence="1">Uncharacterized protein</fullName>
    </submittedName>
</protein>
<accession>A0AAD8A2H2</accession>
<feature type="non-terminal residue" evidence="1">
    <location>
        <position position="53"/>
    </location>
</feature>
<dbReference type="EMBL" id="JASPKZ010004195">
    <property type="protein sequence ID" value="KAJ9590776.1"/>
    <property type="molecule type" value="Genomic_DNA"/>
</dbReference>
<sequence length="53" mass="6176">KRKKKRGFSDLPLSDKNKHNQKIKKVPAIILNFYVRIINLIPSESDIRLLVSC</sequence>
<evidence type="ECO:0000313" key="1">
    <source>
        <dbReference type="EMBL" id="KAJ9590776.1"/>
    </source>
</evidence>
<proteinExistence type="predicted"/>